<dbReference type="OrthoDB" id="4327026at2"/>
<feature type="transmembrane region" description="Helical" evidence="2">
    <location>
        <begin position="42"/>
        <end position="66"/>
    </location>
</feature>
<keyword evidence="6" id="KW-1185">Reference proteome</keyword>
<dbReference type="RefSeq" id="WP_073494776.1">
    <property type="nucleotide sequence ID" value="NZ_CP099468.1"/>
</dbReference>
<reference evidence="5" key="1">
    <citation type="submission" date="2016-11" db="EMBL/GenBank/DDBJ databases">
        <authorList>
            <person name="Schniete J.K."/>
            <person name="Salih T."/>
            <person name="Algora Gallardo L."/>
            <person name="Martinez Fernandez S."/>
            <person name="Herron P.R."/>
        </authorList>
    </citation>
    <scope>NUCLEOTIDE SEQUENCE [LARGE SCALE GENOMIC DNA]</scope>
    <source>
        <strain evidence="5">DSM 41896</strain>
    </source>
</reference>
<keyword evidence="2" id="KW-1133">Transmembrane helix</keyword>
<evidence type="ECO:0000256" key="2">
    <source>
        <dbReference type="SAM" id="Phobius"/>
    </source>
</evidence>
<dbReference type="Proteomes" id="UP000184286">
    <property type="component" value="Unassembled WGS sequence"/>
</dbReference>
<name>A0A1V6MQW9_9ACTN</name>
<reference evidence="4" key="4">
    <citation type="submission" date="2022-06" db="EMBL/GenBank/DDBJ databases">
        <title>Complete genome sequence of soil microorganisms Streptomyces sp. Qhu-M197 isolated from Alpine meadows habitats on the Tibetan Plateau.</title>
        <authorList>
            <person name="Zhang B."/>
            <person name="Xiang X."/>
            <person name="Fan J."/>
        </authorList>
    </citation>
    <scope>NUCLEOTIDE SEQUENCE</scope>
    <source>
        <strain evidence="4">Qhu-M197</strain>
    </source>
</reference>
<sequence>MSSFPQSGTVHGEPEGASAEVTDPAGEIRLVRRNGACARTRALAGLTLGSGVVVGLGSAAFTTVSVPA</sequence>
<accession>A0A1V6MQW9</accession>
<evidence type="ECO:0000313" key="3">
    <source>
        <dbReference type="EMBL" id="OQD54861.1"/>
    </source>
</evidence>
<organism evidence="3 5">
    <name type="scientific">Streptomyces phaeoluteigriseus</name>
    <dbReference type="NCBI Taxonomy" id="114686"/>
    <lineage>
        <taxon>Bacteria</taxon>
        <taxon>Bacillati</taxon>
        <taxon>Actinomycetota</taxon>
        <taxon>Actinomycetes</taxon>
        <taxon>Kitasatosporales</taxon>
        <taxon>Streptomycetaceae</taxon>
        <taxon>Streptomyces</taxon>
        <taxon>Streptomyces aurantiacus group</taxon>
    </lineage>
</organism>
<feature type="region of interest" description="Disordered" evidence="1">
    <location>
        <begin position="1"/>
        <end position="25"/>
    </location>
</feature>
<protein>
    <submittedName>
        <fullName evidence="3">Uncharacterized protein</fullName>
    </submittedName>
</protein>
<reference evidence="3" key="2">
    <citation type="submission" date="2016-11" db="EMBL/GenBank/DDBJ databases">
        <authorList>
            <person name="Jaros S."/>
            <person name="Januszkiewicz K."/>
            <person name="Wedrychowicz H."/>
        </authorList>
    </citation>
    <scope>NUCLEOTIDE SEQUENCE [LARGE SCALE GENOMIC DNA]</scope>
    <source>
        <strain evidence="3">DSM 41896</strain>
    </source>
</reference>
<evidence type="ECO:0000313" key="5">
    <source>
        <dbReference type="Proteomes" id="UP000184286"/>
    </source>
</evidence>
<evidence type="ECO:0000313" key="6">
    <source>
        <dbReference type="Proteomes" id="UP001056374"/>
    </source>
</evidence>
<dbReference type="AlphaFoldDB" id="A0A1V6MQW9"/>
<evidence type="ECO:0000313" key="4">
    <source>
        <dbReference type="EMBL" id="USQ87983.1"/>
    </source>
</evidence>
<keyword evidence="2" id="KW-0472">Membrane</keyword>
<dbReference type="EMBL" id="MPOH02000015">
    <property type="protein sequence ID" value="OQD54861.1"/>
    <property type="molecule type" value="Genomic_DNA"/>
</dbReference>
<reference evidence="3 5" key="3">
    <citation type="submission" date="2017-02" db="EMBL/GenBank/DDBJ databases">
        <title>Draft genome sequence of Streptomyces phaeoluteigriseus type strain DSM41896.</title>
        <authorList>
            <person name="Salih T.S."/>
            <person name="Algora Gallardo L."/>
            <person name="Melo Santos T."/>
            <person name="Filgueira Martinez S."/>
            <person name="Herron P.R."/>
        </authorList>
    </citation>
    <scope>NUCLEOTIDE SEQUENCE [LARGE SCALE GENOMIC DNA]</scope>
    <source>
        <strain evidence="3 5">DSM 41896</strain>
    </source>
</reference>
<dbReference type="EMBL" id="CP099468">
    <property type="protein sequence ID" value="USQ87983.1"/>
    <property type="molecule type" value="Genomic_DNA"/>
</dbReference>
<evidence type="ECO:0000256" key="1">
    <source>
        <dbReference type="SAM" id="MobiDB-lite"/>
    </source>
</evidence>
<keyword evidence="2" id="KW-0812">Transmembrane</keyword>
<proteinExistence type="predicted"/>
<gene>
    <name evidence="3" type="ORF">BM536_023630</name>
    <name evidence="4" type="ORF">NFX46_32165</name>
</gene>
<dbReference type="Proteomes" id="UP001056374">
    <property type="component" value="Chromosome"/>
</dbReference>